<dbReference type="Proteomes" id="UP000630135">
    <property type="component" value="Unassembled WGS sequence"/>
</dbReference>
<sequence>MGLSATVGTMFKRLAVLTVLALGAPAPGTLALGNLALGNLALAASSPALNHGLSEPQRRAVWTHAMRGQLAIAQQTQDMGLTRLLAAETRGQPRTAHSASLSCAVMDRLDAQAARQQPLVDALHRRLRGAYGLSAAALDAILREGETKGWPLP</sequence>
<accession>A0AAV4K3R2</accession>
<organism evidence="1 4">
    <name type="scientific">Deinococcus wulumuqiensis</name>
    <dbReference type="NCBI Taxonomy" id="980427"/>
    <lineage>
        <taxon>Bacteria</taxon>
        <taxon>Thermotogati</taxon>
        <taxon>Deinococcota</taxon>
        <taxon>Deinococci</taxon>
        <taxon>Deinococcales</taxon>
        <taxon>Deinococcaceae</taxon>
        <taxon>Deinococcus</taxon>
    </lineage>
</organism>
<reference evidence="1" key="4">
    <citation type="submission" date="2023-08" db="EMBL/GenBank/DDBJ databases">
        <authorList>
            <person name="Sun Q."/>
            <person name="Zhou Y."/>
        </authorList>
    </citation>
    <scope>NUCLEOTIDE SEQUENCE</scope>
    <source>
        <strain evidence="2">CGMCC 1.8884</strain>
        <strain evidence="1">CGMCC 1.8885</strain>
    </source>
</reference>
<evidence type="ECO:0000313" key="1">
    <source>
        <dbReference type="EMBL" id="GGI78107.1"/>
    </source>
</evidence>
<dbReference type="Proteomes" id="UP000652720">
    <property type="component" value="Unassembled WGS sequence"/>
</dbReference>
<name>A0AAV4K3R2_9DEIO</name>
<evidence type="ECO:0008006" key="5">
    <source>
        <dbReference type="Google" id="ProtNLM"/>
    </source>
</evidence>
<dbReference type="EMBL" id="BMLZ01000004">
    <property type="protein sequence ID" value="GGP28914.1"/>
    <property type="molecule type" value="Genomic_DNA"/>
</dbReference>
<keyword evidence="3" id="KW-1185">Reference proteome</keyword>
<reference evidence="1" key="2">
    <citation type="journal article" date="2014" name="Int. J. Syst. Evol. Microbiol.">
        <title>Complete genome sequence of Corynebacterium casei LMG S-19264T (=DSM 44701T), isolated from a smear-ripened cheese.</title>
        <authorList>
            <consortium name="US DOE Joint Genome Institute (JGI-PGF)"/>
            <person name="Walter F."/>
            <person name="Albersmeier A."/>
            <person name="Kalinowski J."/>
            <person name="Ruckert C."/>
        </authorList>
    </citation>
    <scope>NUCLEOTIDE SEQUENCE</scope>
    <source>
        <strain evidence="1">CGMCC 1.8885</strain>
    </source>
</reference>
<gene>
    <name evidence="2" type="ORF">GCM10008021_05650</name>
    <name evidence="1" type="ORF">GCM10010914_10440</name>
</gene>
<evidence type="ECO:0000313" key="4">
    <source>
        <dbReference type="Proteomes" id="UP000652720"/>
    </source>
</evidence>
<comment type="caution">
    <text evidence="1">The sequence shown here is derived from an EMBL/GenBank/DDBJ whole genome shotgun (WGS) entry which is preliminary data.</text>
</comment>
<reference evidence="2" key="1">
    <citation type="journal article" date="2014" name="Int. J. Syst. Evol. Microbiol.">
        <title>Complete genome of a new Firmicutes species belonging to the dominant human colonic microbiota ('Ruminococcus bicirculans') reveals two chromosomes and a selective capacity to utilize plant glucans.</title>
        <authorList>
            <consortium name="NISC Comparative Sequencing Program"/>
            <person name="Wegmann U."/>
            <person name="Louis P."/>
            <person name="Goesmann A."/>
            <person name="Henrissat B."/>
            <person name="Duncan S.H."/>
            <person name="Flint H.J."/>
        </authorList>
    </citation>
    <scope>NUCLEOTIDE SEQUENCE</scope>
    <source>
        <strain evidence="2">CGMCC 1.8884</strain>
    </source>
</reference>
<evidence type="ECO:0000313" key="3">
    <source>
        <dbReference type="Proteomes" id="UP000630135"/>
    </source>
</evidence>
<dbReference type="AlphaFoldDB" id="A0AAV4K3R2"/>
<protein>
    <recommendedName>
        <fullName evidence="5">DUF2680 domain-containing protein</fullName>
    </recommendedName>
</protein>
<evidence type="ECO:0000313" key="2">
    <source>
        <dbReference type="EMBL" id="GGP28914.1"/>
    </source>
</evidence>
<reference evidence="3" key="3">
    <citation type="journal article" date="2019" name="Int. J. Syst. Evol. Microbiol.">
        <title>The Global Catalogue of Microorganisms (GCM) 10K type strain sequencing project: providing services to taxonomists for standard genome sequencing and annotation.</title>
        <authorList>
            <consortium name="The Broad Institute Genomics Platform"/>
            <consortium name="The Broad Institute Genome Sequencing Center for Infectious Disease"/>
            <person name="Wu L."/>
            <person name="Ma J."/>
        </authorList>
    </citation>
    <scope>NUCLEOTIDE SEQUENCE [LARGE SCALE GENOMIC DNA]</scope>
    <source>
        <strain evidence="3">CGMCC 1.8884</strain>
    </source>
</reference>
<dbReference type="EMBL" id="BMMA01000006">
    <property type="protein sequence ID" value="GGI78107.1"/>
    <property type="molecule type" value="Genomic_DNA"/>
</dbReference>
<proteinExistence type="predicted"/>